<organism evidence="1 2">
    <name type="scientific">Flavobacterium branchiophilum</name>
    <dbReference type="NCBI Taxonomy" id="55197"/>
    <lineage>
        <taxon>Bacteria</taxon>
        <taxon>Pseudomonadati</taxon>
        <taxon>Bacteroidota</taxon>
        <taxon>Flavobacteriia</taxon>
        <taxon>Flavobacteriales</taxon>
        <taxon>Flavobacteriaceae</taxon>
        <taxon>Flavobacterium</taxon>
    </lineage>
</organism>
<accession>A0A2H3KQA0</accession>
<evidence type="ECO:0008006" key="3">
    <source>
        <dbReference type="Google" id="ProtNLM"/>
    </source>
</evidence>
<dbReference type="EMBL" id="PCMW01000013">
    <property type="protein sequence ID" value="PDS26529.1"/>
    <property type="molecule type" value="Genomic_DNA"/>
</dbReference>
<protein>
    <recommendedName>
        <fullName evidence="3">Beta-barrel porin</fullName>
    </recommendedName>
</protein>
<dbReference type="InterPro" id="IPR025631">
    <property type="entry name" value="Porin_10"/>
</dbReference>
<gene>
    <name evidence="1" type="ORF">B0A77_02200</name>
</gene>
<dbReference type="Pfam" id="PF14121">
    <property type="entry name" value="Porin_10"/>
    <property type="match status" value="1"/>
</dbReference>
<dbReference type="Proteomes" id="UP000220828">
    <property type="component" value="Unassembled WGS sequence"/>
</dbReference>
<dbReference type="OrthoDB" id="9812454at2"/>
<reference evidence="1 2" key="1">
    <citation type="submission" date="2017-09" db="EMBL/GenBank/DDBJ databases">
        <title>Whole genomes of Flavobacteriaceae.</title>
        <authorList>
            <person name="Stine C."/>
            <person name="Li C."/>
            <person name="Tadesse D."/>
        </authorList>
    </citation>
    <scope>NUCLEOTIDE SEQUENCE [LARGE SCALE GENOMIC DNA]</scope>
    <source>
        <strain evidence="1 2">ATCC 35036</strain>
    </source>
</reference>
<dbReference type="RefSeq" id="WP_097553397.1">
    <property type="nucleotide sequence ID" value="NZ_PCMW01000013.1"/>
</dbReference>
<sequence>MKKILIIVFLLFPIWIFSQTDLNEKSPSGSRKSLIINHDNDKPKAKIDQYRIISLQKDTTYLDTSLTIKSLYKFNFLRKDIFGLLPFANEGQTYNSLTFNAAPTSVLPEIGFNAKQFNFVSAQKVKYYSVATPLTDLYFKTVMEQGQTVEALIAINTSERLNFSVGFKGLRSLGKYINQLSSTGNFAFTTSYKTKNNRYVAHAHFTGQDFTNGENGGITTLTDFTSGSDDFKNRARLNVYLTDAKTILKGKRFFLDHTFNLVNQKDITLALHHQVNYENKFYNYNQATVPSTIGNSSVNRFGTSYLSHNINDDTNYNKLYNQVGLVFESNKIGKINLFIDDFRDNSYYNKILIINGNTISSVLKHKINSIGGQYSYQKNQWSGYFKFSNDMSQQRTSNTEGQLQYQLKDQNYLAVKIQNINKIPDNTYNLFQSSYLRYNWSNQFQNEKTKNINLLAKTKWVDAQLQASILNDHLYFSNDSISSQIISPKQFQGTIQYYSLKLSRELKYKKWALDNTIMFQEVNQDQKILNLPSIITRNSLYFSDYYFKKALFLQTGVTVNYFSKYYANDYNPVVSEFFVQKQTKIGGYPNLDFFINGRIRQTRIFLIAEHFNASFSGYNYLTAPNYPYRDFMVRFGLVWNFFQ</sequence>
<evidence type="ECO:0000313" key="1">
    <source>
        <dbReference type="EMBL" id="PDS26529.1"/>
    </source>
</evidence>
<dbReference type="AlphaFoldDB" id="A0A2H3KQA0"/>
<comment type="caution">
    <text evidence="1">The sequence shown here is derived from an EMBL/GenBank/DDBJ whole genome shotgun (WGS) entry which is preliminary data.</text>
</comment>
<name>A0A2H3KQA0_9FLAO</name>
<proteinExistence type="predicted"/>
<evidence type="ECO:0000313" key="2">
    <source>
        <dbReference type="Proteomes" id="UP000220828"/>
    </source>
</evidence>